<protein>
    <recommendedName>
        <fullName evidence="15">Shugoshin</fullName>
    </recommendedName>
</protein>
<dbReference type="Proteomes" id="UP000042958">
    <property type="component" value="Unassembled WGS sequence"/>
</dbReference>
<evidence type="ECO:0000256" key="1">
    <source>
        <dbReference type="ARBA" id="ARBA00004584"/>
    </source>
</evidence>
<comment type="similarity">
    <text evidence="2">Belongs to the shugoshin family.</text>
</comment>
<feature type="domain" description="Shugoshin N-terminal coiled-coil" evidence="12">
    <location>
        <begin position="17"/>
        <end position="61"/>
    </location>
</feature>
<feature type="compositionally biased region" description="Basic and acidic residues" evidence="10">
    <location>
        <begin position="361"/>
        <end position="376"/>
    </location>
</feature>
<keyword evidence="14" id="KW-1185">Reference proteome</keyword>
<evidence type="ECO:0000256" key="6">
    <source>
        <dbReference type="ARBA" id="ARBA00023054"/>
    </source>
</evidence>
<feature type="compositionally biased region" description="Acidic residues" evidence="10">
    <location>
        <begin position="269"/>
        <end position="284"/>
    </location>
</feature>
<feature type="compositionally biased region" description="Polar residues" evidence="10">
    <location>
        <begin position="242"/>
        <end position="255"/>
    </location>
</feature>
<evidence type="ECO:0000256" key="8">
    <source>
        <dbReference type="ARBA" id="ARBA00023328"/>
    </source>
</evidence>
<dbReference type="GO" id="GO:0005634">
    <property type="term" value="C:nucleus"/>
    <property type="evidence" value="ECO:0007669"/>
    <property type="project" value="InterPro"/>
</dbReference>
<dbReference type="GO" id="GO:0051301">
    <property type="term" value="P:cell division"/>
    <property type="evidence" value="ECO:0007669"/>
    <property type="project" value="UniProtKB-KW"/>
</dbReference>
<keyword evidence="4" id="KW-0132">Cell division</keyword>
<evidence type="ECO:0000256" key="5">
    <source>
        <dbReference type="ARBA" id="ARBA00022829"/>
    </source>
</evidence>
<organism evidence="13 14">
    <name type="scientific">Penicillium brasilianum</name>
    <dbReference type="NCBI Taxonomy" id="104259"/>
    <lineage>
        <taxon>Eukaryota</taxon>
        <taxon>Fungi</taxon>
        <taxon>Dikarya</taxon>
        <taxon>Ascomycota</taxon>
        <taxon>Pezizomycotina</taxon>
        <taxon>Eurotiomycetes</taxon>
        <taxon>Eurotiomycetidae</taxon>
        <taxon>Eurotiales</taxon>
        <taxon>Aspergillaceae</taxon>
        <taxon>Penicillium</taxon>
    </lineage>
</organism>
<feature type="coiled-coil region" evidence="9">
    <location>
        <begin position="39"/>
        <end position="73"/>
    </location>
</feature>
<evidence type="ECO:0000256" key="7">
    <source>
        <dbReference type="ARBA" id="ARBA00023306"/>
    </source>
</evidence>
<evidence type="ECO:0000313" key="14">
    <source>
        <dbReference type="Proteomes" id="UP000042958"/>
    </source>
</evidence>
<keyword evidence="8" id="KW-0137">Centromere</keyword>
<feature type="compositionally biased region" description="Basic and acidic residues" evidence="10">
    <location>
        <begin position="112"/>
        <end position="135"/>
    </location>
</feature>
<keyword evidence="5" id="KW-0159">Chromosome partition</keyword>
<evidence type="ECO:0000259" key="12">
    <source>
        <dbReference type="Pfam" id="PF07558"/>
    </source>
</evidence>
<dbReference type="Pfam" id="PF07558">
    <property type="entry name" value="Shugoshin_N"/>
    <property type="match status" value="1"/>
</dbReference>
<accession>A0A0F7TQU0</accession>
<gene>
    <name evidence="13" type="ORF">PMG11_07700</name>
</gene>
<proteinExistence type="inferred from homology"/>
<sequence length="626" mass="68840">MARLNDFAAPAESVEALKRRFVRQNRDIVRVNSMQSLRIRSLESEVSHLLAENVSLREQIINLTQENERFESAKMLHEGIYEIKSRLDAKLAELSSLASELGMLPRKVGRPGGDKTGTDSDRPRATAESKPRTTDSEFNAGPEDGRLPAIVEDKYYPRRTLEQQEIQNLHAESSLESPRNDHSMREDRVPITESPRPELNDALSESGIDNSPLHGETALPPTLETRKKKKKIDSATPAYEPSPQNERPLTTNQPREPTKSGSKRKFSPDEDGPLADPATEDDDFQFSRPGGSPQKKADLFDFMLQDLSPSKTPVGVKRGSAQSGITKRKVLEPKSSNSNLGSPRKMRGSLNPDNKGLPRSGADENTRSPQKSKEIDIQNPGTLNQKPRVARLGGVSQKPRRVGRPLETEDSFEPGPKATFPTDSPVAKAGDPAFGMSDMNAASRPSRRRGAVVSYAEPNLRVKMRRPSKTMIDAVAGADPRRSSSFQLARDSLGNELDTSQSSASPHPSSNATRPADSVLSSQAADPFAQDDDSDQLLTRVSRRRRKVSSSNSDASDLVDLSTALGQRLCSKGPSRRHSSNPKSTSLDTLRREAEVASDIDSSFEADDTAYRMETRVAARRKSMMV</sequence>
<dbReference type="InterPro" id="IPR011515">
    <property type="entry name" value="Shugoshin_C"/>
</dbReference>
<reference evidence="14" key="1">
    <citation type="journal article" date="2015" name="Genome Announc.">
        <title>Draft genome sequence of the fungus Penicillium brasilianum MG11.</title>
        <authorList>
            <person name="Horn F."/>
            <person name="Linde J."/>
            <person name="Mattern D.J."/>
            <person name="Walther G."/>
            <person name="Guthke R."/>
            <person name="Brakhage A.A."/>
            <person name="Valiante V."/>
        </authorList>
    </citation>
    <scope>NUCLEOTIDE SEQUENCE [LARGE SCALE GENOMIC DNA]</scope>
    <source>
        <strain evidence="14">MG11</strain>
    </source>
</reference>
<evidence type="ECO:0000256" key="10">
    <source>
        <dbReference type="SAM" id="MobiDB-lite"/>
    </source>
</evidence>
<dbReference type="AlphaFoldDB" id="A0A0F7TQU0"/>
<evidence type="ECO:0008006" key="15">
    <source>
        <dbReference type="Google" id="ProtNLM"/>
    </source>
</evidence>
<feature type="domain" description="Shugoshin C-terminal" evidence="11">
    <location>
        <begin position="443"/>
        <end position="466"/>
    </location>
</feature>
<dbReference type="EMBL" id="CDHK01000007">
    <property type="protein sequence ID" value="CEJ59064.1"/>
    <property type="molecule type" value="Genomic_DNA"/>
</dbReference>
<keyword evidence="7" id="KW-0131">Cell cycle</keyword>
<dbReference type="Pfam" id="PF07557">
    <property type="entry name" value="Shugoshin_C"/>
    <property type="match status" value="1"/>
</dbReference>
<evidence type="ECO:0000256" key="4">
    <source>
        <dbReference type="ARBA" id="ARBA00022618"/>
    </source>
</evidence>
<feature type="region of interest" description="Disordered" evidence="10">
    <location>
        <begin position="104"/>
        <end position="150"/>
    </location>
</feature>
<keyword evidence="6 9" id="KW-0175">Coiled coil</keyword>
<evidence type="ECO:0000259" key="11">
    <source>
        <dbReference type="Pfam" id="PF07557"/>
    </source>
</evidence>
<feature type="compositionally biased region" description="Basic and acidic residues" evidence="10">
    <location>
        <begin position="178"/>
        <end position="199"/>
    </location>
</feature>
<dbReference type="GO" id="GO:0000779">
    <property type="term" value="C:condensed chromosome, centromeric region"/>
    <property type="evidence" value="ECO:0007669"/>
    <property type="project" value="UniProtKB-ARBA"/>
</dbReference>
<evidence type="ECO:0000256" key="3">
    <source>
        <dbReference type="ARBA" id="ARBA00022454"/>
    </source>
</evidence>
<feature type="compositionally biased region" description="Low complexity" evidence="10">
    <location>
        <begin position="500"/>
        <end position="510"/>
    </location>
</feature>
<evidence type="ECO:0000313" key="13">
    <source>
        <dbReference type="EMBL" id="CEJ59064.1"/>
    </source>
</evidence>
<comment type="subcellular location">
    <subcellularLocation>
        <location evidence="1">Chromosome</location>
        <location evidence="1">Centromere</location>
    </subcellularLocation>
</comment>
<name>A0A0F7TQU0_PENBI</name>
<dbReference type="OrthoDB" id="5394106at2759"/>
<keyword evidence="3" id="KW-0158">Chromosome</keyword>
<dbReference type="GO" id="GO:0045132">
    <property type="term" value="P:meiotic chromosome segregation"/>
    <property type="evidence" value="ECO:0007669"/>
    <property type="project" value="InterPro"/>
</dbReference>
<evidence type="ECO:0000256" key="9">
    <source>
        <dbReference type="SAM" id="Coils"/>
    </source>
</evidence>
<evidence type="ECO:0000256" key="2">
    <source>
        <dbReference type="ARBA" id="ARBA00010845"/>
    </source>
</evidence>
<dbReference type="InterPro" id="IPR011516">
    <property type="entry name" value="Shugoshin_N"/>
</dbReference>
<feature type="region of interest" description="Disordered" evidence="10">
    <location>
        <begin position="170"/>
        <end position="592"/>
    </location>
</feature>